<organism evidence="14">
    <name type="scientific">Graphocephala atropunctata</name>
    <dbReference type="NCBI Taxonomy" id="36148"/>
    <lineage>
        <taxon>Eukaryota</taxon>
        <taxon>Metazoa</taxon>
        <taxon>Ecdysozoa</taxon>
        <taxon>Arthropoda</taxon>
        <taxon>Hexapoda</taxon>
        <taxon>Insecta</taxon>
        <taxon>Pterygota</taxon>
        <taxon>Neoptera</taxon>
        <taxon>Paraneoptera</taxon>
        <taxon>Hemiptera</taxon>
        <taxon>Auchenorrhyncha</taxon>
        <taxon>Membracoidea</taxon>
        <taxon>Cicadellidae</taxon>
        <taxon>Cicadellinae</taxon>
        <taxon>Cicadellini</taxon>
        <taxon>Graphocephala</taxon>
    </lineage>
</organism>
<dbReference type="PROSITE" id="PS00469">
    <property type="entry name" value="NDPK"/>
    <property type="match status" value="1"/>
</dbReference>
<accession>A0A1B6MTL0</accession>
<evidence type="ECO:0000256" key="12">
    <source>
        <dbReference type="RuleBase" id="RU004013"/>
    </source>
</evidence>
<feature type="active site" description="Pros-phosphohistidine intermediate" evidence="10">
    <location>
        <position position="129"/>
    </location>
</feature>
<dbReference type="PANTHER" id="PTHR46161:SF3">
    <property type="entry name" value="NUCLEOSIDE DIPHOSPHATE KINASE DDB_G0292928-RELATED"/>
    <property type="match status" value="1"/>
</dbReference>
<comment type="catalytic activity">
    <reaction evidence="12">
        <text>a 2'-deoxyribonucleoside 5'-diphosphate + ATP = a 2'-deoxyribonucleoside 5'-triphosphate + ADP</text>
        <dbReference type="Rhea" id="RHEA:44640"/>
        <dbReference type="ChEBI" id="CHEBI:30616"/>
        <dbReference type="ChEBI" id="CHEBI:61560"/>
        <dbReference type="ChEBI" id="CHEBI:73316"/>
        <dbReference type="ChEBI" id="CHEBI:456216"/>
        <dbReference type="EC" id="2.7.4.6"/>
    </reaction>
</comment>
<proteinExistence type="inferred from homology"/>
<feature type="binding site" evidence="10">
    <location>
        <position position="96"/>
    </location>
    <ligand>
        <name>ATP</name>
        <dbReference type="ChEBI" id="CHEBI:30616"/>
    </ligand>
</feature>
<dbReference type="InterPro" id="IPR023005">
    <property type="entry name" value="Nucleoside_diP_kinase_AS"/>
</dbReference>
<evidence type="ECO:0000259" key="13">
    <source>
        <dbReference type="SMART" id="SM00562"/>
    </source>
</evidence>
<keyword evidence="9" id="KW-0546">Nucleotide metabolism</keyword>
<dbReference type="InterPro" id="IPR001564">
    <property type="entry name" value="Nucleoside_diP_kinase"/>
</dbReference>
<dbReference type="GO" id="GO:0046872">
    <property type="term" value="F:metal ion binding"/>
    <property type="evidence" value="ECO:0007669"/>
    <property type="project" value="UniProtKB-KW"/>
</dbReference>
<dbReference type="EC" id="2.7.4.6" evidence="12"/>
<evidence type="ECO:0000256" key="2">
    <source>
        <dbReference type="ARBA" id="ARBA00022490"/>
    </source>
</evidence>
<protein>
    <recommendedName>
        <fullName evidence="12">Nucleoside diphosphate kinase</fullName>
        <ecNumber evidence="12">2.7.4.6</ecNumber>
    </recommendedName>
</protein>
<evidence type="ECO:0000256" key="1">
    <source>
        <dbReference type="ARBA" id="ARBA00008142"/>
    </source>
</evidence>
<evidence type="ECO:0000256" key="8">
    <source>
        <dbReference type="ARBA" id="ARBA00022842"/>
    </source>
</evidence>
<feature type="binding site" evidence="10">
    <location>
        <position position="19"/>
    </location>
    <ligand>
        <name>ATP</name>
        <dbReference type="ChEBI" id="CHEBI:30616"/>
    </ligand>
</feature>
<dbReference type="Pfam" id="PF00334">
    <property type="entry name" value="NDK"/>
    <property type="match status" value="1"/>
</dbReference>
<dbReference type="PRINTS" id="PR01243">
    <property type="entry name" value="NUCDPKINASE"/>
</dbReference>
<dbReference type="SUPFAM" id="SSF54919">
    <property type="entry name" value="Nucleoside diphosphate kinase, NDK"/>
    <property type="match status" value="1"/>
</dbReference>
<evidence type="ECO:0000256" key="7">
    <source>
        <dbReference type="ARBA" id="ARBA00022840"/>
    </source>
</evidence>
<evidence type="ECO:0000256" key="9">
    <source>
        <dbReference type="ARBA" id="ARBA00023080"/>
    </source>
</evidence>
<dbReference type="GO" id="GO:0006228">
    <property type="term" value="P:UTP biosynthetic process"/>
    <property type="evidence" value="ECO:0007669"/>
    <property type="project" value="InterPro"/>
</dbReference>
<feature type="binding site" evidence="10">
    <location>
        <position position="116"/>
    </location>
    <ligand>
        <name>ATP</name>
        <dbReference type="ChEBI" id="CHEBI:30616"/>
    </ligand>
</feature>
<dbReference type="SMART" id="SM00562">
    <property type="entry name" value="NDK"/>
    <property type="match status" value="1"/>
</dbReference>
<dbReference type="GO" id="GO:0006241">
    <property type="term" value="P:CTP biosynthetic process"/>
    <property type="evidence" value="ECO:0007669"/>
    <property type="project" value="InterPro"/>
</dbReference>
<gene>
    <name evidence="14" type="ORF">g.5794</name>
</gene>
<feature type="binding site" evidence="10">
    <location>
        <position position="126"/>
    </location>
    <ligand>
        <name>ATP</name>
        <dbReference type="ChEBI" id="CHEBI:30616"/>
    </ligand>
</feature>
<evidence type="ECO:0000256" key="5">
    <source>
        <dbReference type="ARBA" id="ARBA00022741"/>
    </source>
</evidence>
<dbReference type="AlphaFoldDB" id="A0A1B6MTL0"/>
<keyword evidence="2" id="KW-0963">Cytoplasm</keyword>
<name>A0A1B6MTL0_9HEMI</name>
<evidence type="ECO:0000313" key="14">
    <source>
        <dbReference type="EMBL" id="JAT39219.1"/>
    </source>
</evidence>
<dbReference type="GO" id="GO:0006183">
    <property type="term" value="P:GTP biosynthetic process"/>
    <property type="evidence" value="ECO:0007669"/>
    <property type="project" value="InterPro"/>
</dbReference>
<keyword evidence="7 12" id="KW-0067">ATP-binding</keyword>
<feature type="binding site" evidence="10">
    <location>
        <position position="68"/>
    </location>
    <ligand>
        <name>ATP</name>
        <dbReference type="ChEBI" id="CHEBI:30616"/>
    </ligand>
</feature>
<evidence type="ECO:0000256" key="10">
    <source>
        <dbReference type="PROSITE-ProRule" id="PRU00706"/>
    </source>
</evidence>
<dbReference type="PANTHER" id="PTHR46161">
    <property type="entry name" value="NUCLEOSIDE DIPHOSPHATE KINASE"/>
    <property type="match status" value="1"/>
</dbReference>
<evidence type="ECO:0000256" key="3">
    <source>
        <dbReference type="ARBA" id="ARBA00022679"/>
    </source>
</evidence>
<keyword evidence="4" id="KW-0479">Metal-binding</keyword>
<dbReference type="InterPro" id="IPR036850">
    <property type="entry name" value="NDK-like_dom_sf"/>
</dbReference>
<evidence type="ECO:0000256" key="4">
    <source>
        <dbReference type="ARBA" id="ARBA00022723"/>
    </source>
</evidence>
<dbReference type="GO" id="GO:0004550">
    <property type="term" value="F:nucleoside diphosphate kinase activity"/>
    <property type="evidence" value="ECO:0007669"/>
    <property type="project" value="UniProtKB-EC"/>
</dbReference>
<evidence type="ECO:0000256" key="11">
    <source>
        <dbReference type="RuleBase" id="RU004011"/>
    </source>
</evidence>
<comment type="similarity">
    <text evidence="1 10 11">Belongs to the NDK family.</text>
</comment>
<keyword evidence="8" id="KW-0460">Magnesium</keyword>
<dbReference type="Gene3D" id="3.30.70.141">
    <property type="entry name" value="Nucleoside diphosphate kinase-like domain"/>
    <property type="match status" value="1"/>
</dbReference>
<reference evidence="14" key="1">
    <citation type="submission" date="2015-11" db="EMBL/GenBank/DDBJ databases">
        <title>De novo transcriptome assembly of four potential Pierce s Disease insect vectors from Arizona vineyards.</title>
        <authorList>
            <person name="Tassone E.E."/>
        </authorList>
    </citation>
    <scope>NUCLEOTIDE SEQUENCE</scope>
</reference>
<dbReference type="GO" id="GO:0005524">
    <property type="term" value="F:ATP binding"/>
    <property type="evidence" value="ECO:0007669"/>
    <property type="project" value="UniProtKB-KW"/>
</dbReference>
<keyword evidence="6 12" id="KW-0418">Kinase</keyword>
<dbReference type="InterPro" id="IPR034907">
    <property type="entry name" value="NDK-like_dom"/>
</dbReference>
<dbReference type="EMBL" id="GEBQ01000758">
    <property type="protein sequence ID" value="JAT39219.1"/>
    <property type="molecule type" value="Transcribed_RNA"/>
</dbReference>
<dbReference type="PROSITE" id="PS51374">
    <property type="entry name" value="NDPK_LIKE"/>
    <property type="match status" value="1"/>
</dbReference>
<keyword evidence="3 12" id="KW-0808">Transferase</keyword>
<evidence type="ECO:0000256" key="6">
    <source>
        <dbReference type="ARBA" id="ARBA00022777"/>
    </source>
</evidence>
<sequence length="188" mass="21249">MLRSVLSRSSLELTLAILKPHVVKASHALEAIRRIIVNNGFLIVESKTVRIPQQQVEHFYEEHKNKFFYNRLITSMTSGDCEVYVLAKHNAIQDWRQLMGPTKVFQAIFSHPDSLRGMYGLTDTRNATHGSDSKESAAREISIFFPDFSVSQWLKENEENCHSGVVKSDPTLIVQSGKAVGTERCASR</sequence>
<feature type="domain" description="Nucleoside diphosphate kinase-like" evidence="13">
    <location>
        <begin position="11"/>
        <end position="152"/>
    </location>
</feature>
<feature type="binding site" evidence="10">
    <location>
        <position position="102"/>
    </location>
    <ligand>
        <name>ATP</name>
        <dbReference type="ChEBI" id="CHEBI:30616"/>
    </ligand>
</feature>
<keyword evidence="5 12" id="KW-0547">Nucleotide-binding</keyword>